<name>A0AAJ0IHI9_9PEZI</name>
<accession>A0AAJ0IHI9</accession>
<feature type="signal peptide" evidence="1">
    <location>
        <begin position="1"/>
        <end position="16"/>
    </location>
</feature>
<dbReference type="Proteomes" id="UP001285908">
    <property type="component" value="Unassembled WGS sequence"/>
</dbReference>
<dbReference type="RefSeq" id="XP_062697934.1">
    <property type="nucleotide sequence ID" value="XM_062836691.1"/>
</dbReference>
<keyword evidence="1" id="KW-0732">Signal</keyword>
<comment type="caution">
    <text evidence="2">The sequence shown here is derived from an EMBL/GenBank/DDBJ whole genome shotgun (WGS) entry which is preliminary data.</text>
</comment>
<evidence type="ECO:0000313" key="2">
    <source>
        <dbReference type="EMBL" id="KAK3500301.1"/>
    </source>
</evidence>
<dbReference type="GeneID" id="87874313"/>
<proteinExistence type="predicted"/>
<organism evidence="2 3">
    <name type="scientific">Neurospora hispaniola</name>
    <dbReference type="NCBI Taxonomy" id="588809"/>
    <lineage>
        <taxon>Eukaryota</taxon>
        <taxon>Fungi</taxon>
        <taxon>Dikarya</taxon>
        <taxon>Ascomycota</taxon>
        <taxon>Pezizomycotina</taxon>
        <taxon>Sordariomycetes</taxon>
        <taxon>Sordariomycetidae</taxon>
        <taxon>Sordariales</taxon>
        <taxon>Sordariaceae</taxon>
        <taxon>Neurospora</taxon>
    </lineage>
</organism>
<reference evidence="2 3" key="1">
    <citation type="journal article" date="2023" name="Mol. Phylogenet. Evol.">
        <title>Genome-scale phylogeny and comparative genomics of the fungal order Sordariales.</title>
        <authorList>
            <person name="Hensen N."/>
            <person name="Bonometti L."/>
            <person name="Westerberg I."/>
            <person name="Brannstrom I.O."/>
            <person name="Guillou S."/>
            <person name="Cros-Aarteil S."/>
            <person name="Calhoun S."/>
            <person name="Haridas S."/>
            <person name="Kuo A."/>
            <person name="Mondo S."/>
            <person name="Pangilinan J."/>
            <person name="Riley R."/>
            <person name="LaButti K."/>
            <person name="Andreopoulos B."/>
            <person name="Lipzen A."/>
            <person name="Chen C."/>
            <person name="Yan M."/>
            <person name="Daum C."/>
            <person name="Ng V."/>
            <person name="Clum A."/>
            <person name="Steindorff A."/>
            <person name="Ohm R.A."/>
            <person name="Martin F."/>
            <person name="Silar P."/>
            <person name="Natvig D.O."/>
            <person name="Lalanne C."/>
            <person name="Gautier V."/>
            <person name="Ament-Velasquez S.L."/>
            <person name="Kruys A."/>
            <person name="Hutchinson M.I."/>
            <person name="Powell A.J."/>
            <person name="Barry K."/>
            <person name="Miller A.N."/>
            <person name="Grigoriev I.V."/>
            <person name="Debuchy R."/>
            <person name="Gladieux P."/>
            <person name="Hiltunen Thoren M."/>
            <person name="Johannesson H."/>
        </authorList>
    </citation>
    <scope>NUCLEOTIDE SEQUENCE [LARGE SCALE GENOMIC DNA]</scope>
    <source>
        <strain evidence="2 3">FGSC 10403</strain>
    </source>
</reference>
<evidence type="ECO:0008006" key="4">
    <source>
        <dbReference type="Google" id="ProtNLM"/>
    </source>
</evidence>
<protein>
    <recommendedName>
        <fullName evidence="4">Secreted protein</fullName>
    </recommendedName>
</protein>
<dbReference type="AlphaFoldDB" id="A0AAJ0IHI9"/>
<feature type="chain" id="PRO_5042551937" description="Secreted protein" evidence="1">
    <location>
        <begin position="17"/>
        <end position="80"/>
    </location>
</feature>
<sequence>MHASHSAFLFLPSLSALRLTALASTSSLLVRCLLSLLSISICPFHSYLEAPSPFPPGTCFLLFLFVAFRDFQGHVLKSLE</sequence>
<evidence type="ECO:0000256" key="1">
    <source>
        <dbReference type="SAM" id="SignalP"/>
    </source>
</evidence>
<keyword evidence="3" id="KW-1185">Reference proteome</keyword>
<dbReference type="EMBL" id="JAULSX010000001">
    <property type="protein sequence ID" value="KAK3500301.1"/>
    <property type="molecule type" value="Genomic_DNA"/>
</dbReference>
<evidence type="ECO:0000313" key="3">
    <source>
        <dbReference type="Proteomes" id="UP001285908"/>
    </source>
</evidence>
<gene>
    <name evidence="2" type="ORF">B0T23DRAFT_371983</name>
</gene>